<dbReference type="EMBL" id="BTGU01000013">
    <property type="protein sequence ID" value="GMN41951.1"/>
    <property type="molecule type" value="Genomic_DNA"/>
</dbReference>
<proteinExistence type="predicted"/>
<accession>A0AA88D400</accession>
<comment type="caution">
    <text evidence="2">The sequence shown here is derived from an EMBL/GenBank/DDBJ whole genome shotgun (WGS) entry which is preliminary data.</text>
</comment>
<feature type="region of interest" description="Disordered" evidence="1">
    <location>
        <begin position="93"/>
        <end position="112"/>
    </location>
</feature>
<keyword evidence="3" id="KW-1185">Reference proteome</keyword>
<evidence type="ECO:0000256" key="1">
    <source>
        <dbReference type="SAM" id="MobiDB-lite"/>
    </source>
</evidence>
<sequence>MLSLLAYFPKILESGFIDASLKIPGSVSPIARSSLPPQLFNPTSLIASIFQTDAPKLRVRGGFGGDHDQTVVVKGEEIGERVGEMMSEKMRLRAASVGESAREAGEVGGSRG</sequence>
<protein>
    <submittedName>
        <fullName evidence="2">Uncharacterized protein</fullName>
    </submittedName>
</protein>
<evidence type="ECO:0000313" key="2">
    <source>
        <dbReference type="EMBL" id="GMN41951.1"/>
    </source>
</evidence>
<dbReference type="AlphaFoldDB" id="A0AA88D400"/>
<gene>
    <name evidence="2" type="ORF">TIFTF001_011187</name>
</gene>
<name>A0AA88D400_FICCA</name>
<dbReference type="Proteomes" id="UP001187192">
    <property type="component" value="Unassembled WGS sequence"/>
</dbReference>
<reference evidence="2" key="1">
    <citation type="submission" date="2023-07" db="EMBL/GenBank/DDBJ databases">
        <title>draft genome sequence of fig (Ficus carica).</title>
        <authorList>
            <person name="Takahashi T."/>
            <person name="Nishimura K."/>
        </authorList>
    </citation>
    <scope>NUCLEOTIDE SEQUENCE</scope>
</reference>
<evidence type="ECO:0000313" key="3">
    <source>
        <dbReference type="Proteomes" id="UP001187192"/>
    </source>
</evidence>
<organism evidence="2 3">
    <name type="scientific">Ficus carica</name>
    <name type="common">Common fig</name>
    <dbReference type="NCBI Taxonomy" id="3494"/>
    <lineage>
        <taxon>Eukaryota</taxon>
        <taxon>Viridiplantae</taxon>
        <taxon>Streptophyta</taxon>
        <taxon>Embryophyta</taxon>
        <taxon>Tracheophyta</taxon>
        <taxon>Spermatophyta</taxon>
        <taxon>Magnoliopsida</taxon>
        <taxon>eudicotyledons</taxon>
        <taxon>Gunneridae</taxon>
        <taxon>Pentapetalae</taxon>
        <taxon>rosids</taxon>
        <taxon>fabids</taxon>
        <taxon>Rosales</taxon>
        <taxon>Moraceae</taxon>
        <taxon>Ficeae</taxon>
        <taxon>Ficus</taxon>
    </lineage>
</organism>